<keyword evidence="3" id="KW-1185">Reference proteome</keyword>
<name>A0AAW2GTN9_9HYME</name>
<evidence type="ECO:0000256" key="1">
    <source>
        <dbReference type="SAM" id="MobiDB-lite"/>
    </source>
</evidence>
<dbReference type="Proteomes" id="UP001430953">
    <property type="component" value="Unassembled WGS sequence"/>
</dbReference>
<sequence length="133" mass="15376">MFNFHDTKRTGGRISRRPAGKANRKRIRTDDNVKNKDILAWDAWEPLDSRRAGQTNLSTRRNSEELELRESKWICENEIAKWRKQRPKFTTTVAPLVESVRRLSIAITSIGSLRAKPPRKSFDADKINSTTDP</sequence>
<gene>
    <name evidence="2" type="ORF">PUN28_002319</name>
</gene>
<dbReference type="EMBL" id="JADYXP020000002">
    <property type="protein sequence ID" value="KAL0130591.1"/>
    <property type="molecule type" value="Genomic_DNA"/>
</dbReference>
<dbReference type="AlphaFoldDB" id="A0AAW2GTN9"/>
<reference evidence="2 3" key="1">
    <citation type="submission" date="2023-03" db="EMBL/GenBank/DDBJ databases">
        <title>High recombination rates correlate with genetic variation in Cardiocondyla obscurior ants.</title>
        <authorList>
            <person name="Errbii M."/>
        </authorList>
    </citation>
    <scope>NUCLEOTIDE SEQUENCE [LARGE SCALE GENOMIC DNA]</scope>
    <source>
        <strain evidence="2">Alpha-2009</strain>
        <tissue evidence="2">Whole body</tissue>
    </source>
</reference>
<organism evidence="2 3">
    <name type="scientific">Cardiocondyla obscurior</name>
    <dbReference type="NCBI Taxonomy" id="286306"/>
    <lineage>
        <taxon>Eukaryota</taxon>
        <taxon>Metazoa</taxon>
        <taxon>Ecdysozoa</taxon>
        <taxon>Arthropoda</taxon>
        <taxon>Hexapoda</taxon>
        <taxon>Insecta</taxon>
        <taxon>Pterygota</taxon>
        <taxon>Neoptera</taxon>
        <taxon>Endopterygota</taxon>
        <taxon>Hymenoptera</taxon>
        <taxon>Apocrita</taxon>
        <taxon>Aculeata</taxon>
        <taxon>Formicoidea</taxon>
        <taxon>Formicidae</taxon>
        <taxon>Myrmicinae</taxon>
        <taxon>Cardiocondyla</taxon>
    </lineage>
</organism>
<proteinExistence type="predicted"/>
<comment type="caution">
    <text evidence="2">The sequence shown here is derived from an EMBL/GenBank/DDBJ whole genome shotgun (WGS) entry which is preliminary data.</text>
</comment>
<evidence type="ECO:0000313" key="3">
    <source>
        <dbReference type="Proteomes" id="UP001430953"/>
    </source>
</evidence>
<evidence type="ECO:0000313" key="2">
    <source>
        <dbReference type="EMBL" id="KAL0130591.1"/>
    </source>
</evidence>
<feature type="compositionally biased region" description="Basic residues" evidence="1">
    <location>
        <begin position="10"/>
        <end position="27"/>
    </location>
</feature>
<feature type="region of interest" description="Disordered" evidence="1">
    <location>
        <begin position="1"/>
        <end position="29"/>
    </location>
</feature>
<protein>
    <submittedName>
        <fullName evidence="2">Uncharacterized protein</fullName>
    </submittedName>
</protein>
<accession>A0AAW2GTN9</accession>